<evidence type="ECO:0000313" key="1">
    <source>
        <dbReference type="EMBL" id="ETS02105.1"/>
    </source>
</evidence>
<proteinExistence type="predicted"/>
<gene>
    <name evidence="1" type="ORF">M419DRAFT_123254</name>
</gene>
<protein>
    <submittedName>
        <fullName evidence="1">Uncharacterized protein</fullName>
    </submittedName>
</protein>
<accession>A0A024S9R1</accession>
<dbReference type="HOGENOM" id="CLU_2851335_0_0_1"/>
<sequence>MLTHWAILPGDGRMEYLTLFHRLLELISNSVTLMTAPADVFSKDKKLPSRVVATTSVIYHGMVLK</sequence>
<dbReference type="KEGG" id="trr:M419DRAFT_123254"/>
<organism evidence="1 2">
    <name type="scientific">Hypocrea jecorina (strain ATCC 56765 / BCRC 32924 / NRRL 11460 / Rut C-30)</name>
    <name type="common">Trichoderma reesei</name>
    <dbReference type="NCBI Taxonomy" id="1344414"/>
    <lineage>
        <taxon>Eukaryota</taxon>
        <taxon>Fungi</taxon>
        <taxon>Dikarya</taxon>
        <taxon>Ascomycota</taxon>
        <taxon>Pezizomycotina</taxon>
        <taxon>Sordariomycetes</taxon>
        <taxon>Hypocreomycetidae</taxon>
        <taxon>Hypocreales</taxon>
        <taxon>Hypocreaceae</taxon>
        <taxon>Trichoderma</taxon>
    </lineage>
</organism>
<dbReference type="Proteomes" id="UP000024376">
    <property type="component" value="Unassembled WGS sequence"/>
</dbReference>
<name>A0A024S9R1_HYPJR</name>
<dbReference type="EMBL" id="KI911146">
    <property type="protein sequence ID" value="ETS02105.1"/>
    <property type="molecule type" value="Genomic_DNA"/>
</dbReference>
<dbReference type="AlphaFoldDB" id="A0A024S9R1"/>
<reference evidence="2" key="1">
    <citation type="journal article" date="2013" name="Ind. Biotechnol.">
        <title>Comparative genomics analysis of Trichoderma reesei strains.</title>
        <authorList>
            <person name="Koike H."/>
            <person name="Aerts A."/>
            <person name="LaButti K."/>
            <person name="Grigoriev I.V."/>
            <person name="Baker S.E."/>
        </authorList>
    </citation>
    <scope>NUCLEOTIDE SEQUENCE [LARGE SCALE GENOMIC DNA]</scope>
    <source>
        <strain evidence="2">ATCC 56765 / BCRC 32924 / NRRL 11460 / Rut C-30</strain>
    </source>
</reference>
<evidence type="ECO:0000313" key="2">
    <source>
        <dbReference type="Proteomes" id="UP000024376"/>
    </source>
</evidence>